<accession>A0A0D1ZZM5</accession>
<dbReference type="HOGENOM" id="CLU_003613_0_0_1"/>
<keyword evidence="6" id="KW-1185">Reference proteome</keyword>
<dbReference type="STRING" id="569365.A0A0D1ZZM5"/>
<feature type="transmembrane region" description="Helical" evidence="2">
    <location>
        <begin position="530"/>
        <end position="547"/>
    </location>
</feature>
<dbReference type="OrthoDB" id="2373987at2759"/>
<feature type="compositionally biased region" description="Polar residues" evidence="1">
    <location>
        <begin position="1"/>
        <end position="12"/>
    </location>
</feature>
<proteinExistence type="predicted"/>
<protein>
    <recommendedName>
        <fullName evidence="7">Ion transport domain-containing protein</fullName>
    </recommendedName>
</protein>
<feature type="compositionally biased region" description="Acidic residues" evidence="1">
    <location>
        <begin position="824"/>
        <end position="842"/>
    </location>
</feature>
<evidence type="ECO:0000256" key="2">
    <source>
        <dbReference type="SAM" id="Phobius"/>
    </source>
</evidence>
<feature type="domain" description="YVC1 N-terminal linker helical" evidence="3">
    <location>
        <begin position="124"/>
        <end position="299"/>
    </location>
</feature>
<keyword evidence="2" id="KW-0472">Membrane</keyword>
<keyword evidence="2" id="KW-1133">Transmembrane helix</keyword>
<feature type="transmembrane region" description="Helical" evidence="2">
    <location>
        <begin position="559"/>
        <end position="580"/>
    </location>
</feature>
<evidence type="ECO:0000259" key="4">
    <source>
        <dbReference type="Pfam" id="PF23317"/>
    </source>
</evidence>
<reference evidence="5 6" key="1">
    <citation type="submission" date="2015-01" db="EMBL/GenBank/DDBJ databases">
        <title>The Genome Sequence of Cladophialophora immunda CBS83496.</title>
        <authorList>
            <consortium name="The Broad Institute Genomics Platform"/>
            <person name="Cuomo C."/>
            <person name="de Hoog S."/>
            <person name="Gorbushina A."/>
            <person name="Stielow B."/>
            <person name="Teixiera M."/>
            <person name="Abouelleil A."/>
            <person name="Chapman S.B."/>
            <person name="Priest M."/>
            <person name="Young S.K."/>
            <person name="Wortman J."/>
            <person name="Nusbaum C."/>
            <person name="Birren B."/>
        </authorList>
    </citation>
    <scope>NUCLEOTIDE SEQUENCE [LARGE SCALE GENOMIC DNA]</scope>
    <source>
        <strain evidence="5 6">CBS 83496</strain>
    </source>
</reference>
<keyword evidence="2" id="KW-0812">Transmembrane</keyword>
<feature type="region of interest" description="Disordered" evidence="1">
    <location>
        <begin position="788"/>
        <end position="864"/>
    </location>
</feature>
<feature type="region of interest" description="Disordered" evidence="1">
    <location>
        <begin position="928"/>
        <end position="987"/>
    </location>
</feature>
<dbReference type="InterPro" id="IPR056337">
    <property type="entry name" value="LHD_YVC1"/>
</dbReference>
<feature type="compositionally biased region" description="Polar residues" evidence="1">
    <location>
        <begin position="20"/>
        <end position="37"/>
    </location>
</feature>
<dbReference type="RefSeq" id="XP_016253797.1">
    <property type="nucleotide sequence ID" value="XM_016386869.1"/>
</dbReference>
<feature type="transmembrane region" description="Helical" evidence="2">
    <location>
        <begin position="498"/>
        <end position="518"/>
    </location>
</feature>
<feature type="transmembrane region" description="Helical" evidence="2">
    <location>
        <begin position="364"/>
        <end position="382"/>
    </location>
</feature>
<dbReference type="InterPro" id="IPR052971">
    <property type="entry name" value="TRP_calcium_channel"/>
</dbReference>
<evidence type="ECO:0008006" key="7">
    <source>
        <dbReference type="Google" id="ProtNLM"/>
    </source>
</evidence>
<feature type="transmembrane region" description="Helical" evidence="2">
    <location>
        <begin position="417"/>
        <end position="438"/>
    </location>
</feature>
<dbReference type="InterPro" id="IPR056336">
    <property type="entry name" value="YVC1_C"/>
</dbReference>
<organism evidence="5 6">
    <name type="scientific">Cladophialophora immunda</name>
    <dbReference type="NCBI Taxonomy" id="569365"/>
    <lineage>
        <taxon>Eukaryota</taxon>
        <taxon>Fungi</taxon>
        <taxon>Dikarya</taxon>
        <taxon>Ascomycota</taxon>
        <taxon>Pezizomycotina</taxon>
        <taxon>Eurotiomycetes</taxon>
        <taxon>Chaetothyriomycetidae</taxon>
        <taxon>Chaetothyriales</taxon>
        <taxon>Herpotrichiellaceae</taxon>
        <taxon>Cladophialophora</taxon>
    </lineage>
</organism>
<feature type="region of interest" description="Disordered" evidence="1">
    <location>
        <begin position="1102"/>
        <end position="1180"/>
    </location>
</feature>
<dbReference type="Pfam" id="PF23317">
    <property type="entry name" value="YVC1_C"/>
    <property type="match status" value="1"/>
</dbReference>
<dbReference type="PANTHER" id="PTHR35859">
    <property type="entry name" value="NONSELECTIVE CATION CHANNEL PROTEIN"/>
    <property type="match status" value="1"/>
</dbReference>
<dbReference type="VEuPathDB" id="FungiDB:PV07_00419"/>
<dbReference type="AlphaFoldDB" id="A0A0D1ZZM5"/>
<dbReference type="Pfam" id="PF23190">
    <property type="entry name" value="LHD_TRPY1"/>
    <property type="match status" value="1"/>
</dbReference>
<evidence type="ECO:0000313" key="6">
    <source>
        <dbReference type="Proteomes" id="UP000054466"/>
    </source>
</evidence>
<feature type="compositionally biased region" description="Acidic residues" evidence="1">
    <location>
        <begin position="59"/>
        <end position="103"/>
    </location>
</feature>
<evidence type="ECO:0000313" key="5">
    <source>
        <dbReference type="EMBL" id="KIW33581.1"/>
    </source>
</evidence>
<dbReference type="GeneID" id="27339613"/>
<feature type="compositionally biased region" description="Basic and acidic residues" evidence="1">
    <location>
        <begin position="848"/>
        <end position="864"/>
    </location>
</feature>
<feature type="domain" description="Calcium channel YVC1-like C-terminal transmembrane" evidence="4">
    <location>
        <begin position="369"/>
        <end position="677"/>
    </location>
</feature>
<gene>
    <name evidence="5" type="ORF">PV07_00419</name>
</gene>
<feature type="compositionally biased region" description="Polar residues" evidence="1">
    <location>
        <begin position="807"/>
        <end position="821"/>
    </location>
</feature>
<sequence>MISFSLTRAPRSQRQRERSPFSSTYSRTTLSPENSRNPARHGWRWSSGTGRGAFSQEGHDEEIDDEGDSPEDEEDDDEEEEEEETIEDAEDAGDEDEDEDGPEDTTPLLPIFSAARLDAIPVFSLTHAVRLLVSSRCDTVLTWEQLRAPQVSQFLVKPIEQEIRSNHLNAATHYALMANCLQYSKEAAMSSGNSGTNTTRAMVCELVAIKLLKDFSTRELIDALSYDFDPLQGQLDAVPHAENERRNTASSKKPAQRPARISCFEIAIRAQAKKFLSHPLVVKQLEAIWAGTIVFHSAADSLHRPLPSINRPRSYGTNDGGLAAKPTTSNTEFRTPRRAVTLYDPRDASLFKLSRLRVPRYRNILSTLSFAILLSLFVAVLVQRSLEITTLEVIFWFWAAGYMLDEIVGFNEQGFSLYIASFWNTFDLGILLILVIHLALRLYGILMPDVRKHMVANMAYDVLAADAILLFPRLFSVLDHYRYFSPLLIAFRYMAADLIAVSLLILISCSGFFVALTLSFGNDGIDTPSSVAYALLQMLMGFTPAAWDRWESYNVLGKTILTLFLFICHFLVVTILITVLTNSFMAIVRNASEEHQFLFAVNTISHVKSDALFSYVAPTNILQWLLVPLRYFVPFRQYVKINRTIIKITHLPLLFSILLYEKTIMQSTVYDSIDLVERRGRVRRTTKFPRLTRAPSIATFRQDRALEEVFRHPFDSTVRSAHPSRDRRKASNVVSTWMNTMGNDVADPPQEQDRQIVDRLEAKEATSRRPRRISRVRDFSRQTLSVVSDPEDFTTNGNFLSPGETHPVTTTPSALEQPSHNTDADGDDEMPTNDDGEEEDTTTLEPRSPSDTEPEKHNTAPAVVEHRDYFTTKQNLGHPTPEAGQPMAAISQAKLEMPGSGVDSPRRSPKNLVRHHSRNVSAATMIFKPTTDSSTDQTSSVEGSKPPQFKAHISAPGSGARTPVSKAGSSGAGHRTPKRTAGPTRMRPILATKDEQGFRSTPNLAGLVSLKNQQAQVRRKPSLEMDLVSDIGDNRAIGGGYVGALPSSFAAHLAKGTIESRHEKEQIQQQEMFTKIMMARMNALEESFREVIHEMRDHLRHDDVRSRSRGGGATTSGRKGRAREREVERPLTASNDAEAATPRASSLTRIGELTRAGETTTERGSGGSEEQETREQPPAA</sequence>
<dbReference type="EMBL" id="KN847040">
    <property type="protein sequence ID" value="KIW33581.1"/>
    <property type="molecule type" value="Genomic_DNA"/>
</dbReference>
<dbReference type="PANTHER" id="PTHR35859:SF4">
    <property type="entry name" value="MEMBRANE CHANNEL PROTEIN, PUTATIVE (AFU_ORTHOLOGUE AFUA_6G11300)-RELATED"/>
    <property type="match status" value="1"/>
</dbReference>
<feature type="compositionally biased region" description="Low complexity" evidence="1">
    <location>
        <begin position="930"/>
        <end position="940"/>
    </location>
</feature>
<dbReference type="Proteomes" id="UP000054466">
    <property type="component" value="Unassembled WGS sequence"/>
</dbReference>
<feature type="transmembrane region" description="Helical" evidence="2">
    <location>
        <begin position="388"/>
        <end position="405"/>
    </location>
</feature>
<name>A0A0D1ZZM5_9EURO</name>
<evidence type="ECO:0000256" key="1">
    <source>
        <dbReference type="SAM" id="MobiDB-lite"/>
    </source>
</evidence>
<feature type="compositionally biased region" description="Basic and acidic residues" evidence="1">
    <location>
        <begin position="1171"/>
        <end position="1180"/>
    </location>
</feature>
<feature type="region of interest" description="Disordered" evidence="1">
    <location>
        <begin position="1"/>
        <end position="108"/>
    </location>
</feature>
<evidence type="ECO:0000259" key="3">
    <source>
        <dbReference type="Pfam" id="PF23190"/>
    </source>
</evidence>